<dbReference type="OrthoDB" id="361013at2759"/>
<dbReference type="Gene3D" id="2.40.50.140">
    <property type="entry name" value="Nucleic acid-binding proteins"/>
    <property type="match status" value="1"/>
</dbReference>
<keyword evidence="2 5" id="KW-0689">Ribosomal protein</keyword>
<comment type="caution">
    <text evidence="5">The sequence shown here is derived from an EMBL/GenBank/DDBJ whole genome shotgun (WGS) entry which is preliminary data.</text>
</comment>
<dbReference type="GO" id="GO:0006412">
    <property type="term" value="P:translation"/>
    <property type="evidence" value="ECO:0007669"/>
    <property type="project" value="InterPro"/>
</dbReference>
<keyword evidence="6" id="KW-1185">Reference proteome</keyword>
<evidence type="ECO:0000313" key="6">
    <source>
        <dbReference type="Proteomes" id="UP000225706"/>
    </source>
</evidence>
<dbReference type="Proteomes" id="UP000225706">
    <property type="component" value="Unassembled WGS sequence"/>
</dbReference>
<dbReference type="InterPro" id="IPR012340">
    <property type="entry name" value="NA-bd_OB-fold"/>
</dbReference>
<dbReference type="GO" id="GO:0015935">
    <property type="term" value="C:small ribosomal subunit"/>
    <property type="evidence" value="ECO:0007669"/>
    <property type="project" value="InterPro"/>
</dbReference>
<protein>
    <recommendedName>
        <fullName evidence="4">Small ribosomal subunit protein uS12m</fullName>
    </recommendedName>
</protein>
<dbReference type="Pfam" id="PF00164">
    <property type="entry name" value="Ribosom_S12_S23"/>
    <property type="match status" value="1"/>
</dbReference>
<dbReference type="AlphaFoldDB" id="A0A2B4RL03"/>
<name>A0A2B4RL03_STYPI</name>
<sequence length="225" mass="25310">MMAAVCALNVRSVWGVFRASLVPNNGLTTSSARKYTNGIVSGIIPSAMKALQQHVINKVQHPRYSVQQKQLFHGHGFLTTPALWQQPSLARQTTFICSTMKNKPYLNLVLNNTRLFATVNQYRWKKVRTKADMPKKHIPKSKRILLGPQRKGVCIKVFSRNPKKPNSGNRKCALLKLSNGKVITAYIPGERAVLQEHAVVLFEGGRVQDCPGIKYKIIRGKYDMN</sequence>
<dbReference type="InterPro" id="IPR005679">
    <property type="entry name" value="Ribosomal_uS12_bac"/>
</dbReference>
<gene>
    <name evidence="5" type="primary">Mrps12</name>
    <name evidence="5" type="ORF">AWC38_SpisGene18651</name>
</gene>
<evidence type="ECO:0000256" key="4">
    <source>
        <dbReference type="ARBA" id="ARBA00035248"/>
    </source>
</evidence>
<evidence type="ECO:0000256" key="2">
    <source>
        <dbReference type="ARBA" id="ARBA00022980"/>
    </source>
</evidence>
<dbReference type="SUPFAM" id="SSF50249">
    <property type="entry name" value="Nucleic acid-binding proteins"/>
    <property type="match status" value="1"/>
</dbReference>
<evidence type="ECO:0000313" key="5">
    <source>
        <dbReference type="EMBL" id="PFX17037.1"/>
    </source>
</evidence>
<dbReference type="CDD" id="cd03368">
    <property type="entry name" value="Ribosomal_S12"/>
    <property type="match status" value="1"/>
</dbReference>
<organism evidence="5 6">
    <name type="scientific">Stylophora pistillata</name>
    <name type="common">Smooth cauliflower coral</name>
    <dbReference type="NCBI Taxonomy" id="50429"/>
    <lineage>
        <taxon>Eukaryota</taxon>
        <taxon>Metazoa</taxon>
        <taxon>Cnidaria</taxon>
        <taxon>Anthozoa</taxon>
        <taxon>Hexacorallia</taxon>
        <taxon>Scleractinia</taxon>
        <taxon>Astrocoeniina</taxon>
        <taxon>Pocilloporidae</taxon>
        <taxon>Stylophora</taxon>
    </lineage>
</organism>
<dbReference type="PRINTS" id="PR01034">
    <property type="entry name" value="RIBOSOMALS12"/>
</dbReference>
<reference evidence="6" key="1">
    <citation type="journal article" date="2017" name="bioRxiv">
        <title>Comparative analysis of the genomes of Stylophora pistillata and Acropora digitifera provides evidence for extensive differences between species of corals.</title>
        <authorList>
            <person name="Voolstra C.R."/>
            <person name="Li Y."/>
            <person name="Liew Y.J."/>
            <person name="Baumgarten S."/>
            <person name="Zoccola D."/>
            <person name="Flot J.-F."/>
            <person name="Tambutte S."/>
            <person name="Allemand D."/>
            <person name="Aranda M."/>
        </authorList>
    </citation>
    <scope>NUCLEOTIDE SEQUENCE [LARGE SCALE GENOMIC DNA]</scope>
</reference>
<dbReference type="GO" id="GO:0003735">
    <property type="term" value="F:structural constituent of ribosome"/>
    <property type="evidence" value="ECO:0007669"/>
    <property type="project" value="InterPro"/>
</dbReference>
<dbReference type="STRING" id="50429.A0A2B4RL03"/>
<dbReference type="InterPro" id="IPR006032">
    <property type="entry name" value="Ribosomal_uS12"/>
</dbReference>
<evidence type="ECO:0000256" key="3">
    <source>
        <dbReference type="ARBA" id="ARBA00023274"/>
    </source>
</evidence>
<proteinExistence type="inferred from homology"/>
<dbReference type="EMBL" id="LSMT01000501">
    <property type="protein sequence ID" value="PFX17037.1"/>
    <property type="molecule type" value="Genomic_DNA"/>
</dbReference>
<comment type="similarity">
    <text evidence="1">Belongs to the universal ribosomal protein uS12 family.</text>
</comment>
<accession>A0A2B4RL03</accession>
<evidence type="ECO:0000256" key="1">
    <source>
        <dbReference type="ARBA" id="ARBA00005657"/>
    </source>
</evidence>
<dbReference type="PANTHER" id="PTHR11652">
    <property type="entry name" value="30S RIBOSOMAL PROTEIN S12 FAMILY MEMBER"/>
    <property type="match status" value="1"/>
</dbReference>
<keyword evidence="3" id="KW-0687">Ribonucleoprotein</keyword>